<dbReference type="STRING" id="4790.A0A0W8AXV3"/>
<dbReference type="GO" id="GO:0004725">
    <property type="term" value="F:protein tyrosine phosphatase activity"/>
    <property type="evidence" value="ECO:0007669"/>
    <property type="project" value="UniProtKB-EC"/>
</dbReference>
<feature type="domain" description="Tyrosine-protein phosphatase" evidence="6">
    <location>
        <begin position="117"/>
        <end position="258"/>
    </location>
</feature>
<evidence type="ECO:0000256" key="4">
    <source>
        <dbReference type="ARBA" id="ARBA00022912"/>
    </source>
</evidence>
<dbReference type="PANTHER" id="PTHR10159:SF529">
    <property type="entry name" value="TYROSINE-PROTEIN PHOSPHATASE DOMAIN-CONTAINING PROTEIN"/>
    <property type="match status" value="1"/>
</dbReference>
<evidence type="ECO:0000259" key="6">
    <source>
        <dbReference type="PROSITE" id="PS50054"/>
    </source>
</evidence>
<feature type="compositionally biased region" description="Polar residues" evidence="5">
    <location>
        <begin position="20"/>
        <end position="31"/>
    </location>
</feature>
<keyword evidence="4" id="KW-0904">Protein phosphatase</keyword>
<evidence type="ECO:0000313" key="8">
    <source>
        <dbReference type="EMBL" id="KUF64501.1"/>
    </source>
</evidence>
<dbReference type="GO" id="GO:0005737">
    <property type="term" value="C:cytoplasm"/>
    <property type="evidence" value="ECO:0007669"/>
    <property type="project" value="TreeGrafter"/>
</dbReference>
<dbReference type="Gene3D" id="3.90.190.10">
    <property type="entry name" value="Protein tyrosine phosphatase superfamily"/>
    <property type="match status" value="1"/>
</dbReference>
<reference evidence="8 9" key="1">
    <citation type="submission" date="2015-11" db="EMBL/GenBank/DDBJ databases">
        <title>Genomes and virulence difference between two physiological races of Phytophthora nicotianae.</title>
        <authorList>
            <person name="Liu H."/>
            <person name="Ma X."/>
            <person name="Yu H."/>
            <person name="Fang D."/>
            <person name="Li Y."/>
            <person name="Wang X."/>
            <person name="Wang W."/>
            <person name="Dong Y."/>
            <person name="Xiao B."/>
        </authorList>
    </citation>
    <scope>NUCLEOTIDE SEQUENCE [LARGE SCALE GENOMIC DNA]</scope>
    <source>
        <strain evidence="9">race 0</strain>
    </source>
</reference>
<accession>A0A0W8AXV3</accession>
<sequence>MHKRSRSPSSYRVASDSRKTSVSTHASSNVLGRQRSSKVLQKYASTRKFGRRHELQREGEHIRNTSIVAYSKRNPDEEDTVMAAQWRIMEALAQEHSIFRRLAQFVSRTLGTATCQDPTVILNHVLLGSRENAEDSRLLHMLGITHICNCATQVGNSFEGEFIYLKLSLHDTQDEELIPHFQTVTKFIKRVERLRGRVLIHCISGVSRSPALLIAYLMIDKKIPLLEAYNMVKRKRHIVQPNQAFRLQLAKYELMLFGASSVATTPDKDWNFYAWNEVKNQRELRRKGG</sequence>
<dbReference type="GO" id="GO:0043409">
    <property type="term" value="P:negative regulation of MAPK cascade"/>
    <property type="evidence" value="ECO:0007669"/>
    <property type="project" value="TreeGrafter"/>
</dbReference>
<dbReference type="PROSITE" id="PS00383">
    <property type="entry name" value="TYR_PHOSPHATASE_1"/>
    <property type="match status" value="1"/>
</dbReference>
<dbReference type="EC" id="3.1.3.48" evidence="2"/>
<keyword evidence="3" id="KW-0378">Hydrolase</keyword>
<dbReference type="InterPro" id="IPR000340">
    <property type="entry name" value="Dual-sp_phosphatase_cat-dom"/>
</dbReference>
<evidence type="ECO:0000256" key="3">
    <source>
        <dbReference type="ARBA" id="ARBA00022801"/>
    </source>
</evidence>
<feature type="domain" description="Tyrosine specific protein phosphatases" evidence="7">
    <location>
        <begin position="185"/>
        <end position="236"/>
    </location>
</feature>
<dbReference type="InterPro" id="IPR020422">
    <property type="entry name" value="TYR_PHOSPHATASE_DUAL_dom"/>
</dbReference>
<dbReference type="InterPro" id="IPR000387">
    <property type="entry name" value="Tyr_Pase_dom"/>
</dbReference>
<dbReference type="InterPro" id="IPR016130">
    <property type="entry name" value="Tyr_Pase_AS"/>
</dbReference>
<organism evidence="8 9">
    <name type="scientific">Phytophthora nicotianae</name>
    <name type="common">Potato buckeye rot agent</name>
    <name type="synonym">Phytophthora parasitica</name>
    <dbReference type="NCBI Taxonomy" id="4792"/>
    <lineage>
        <taxon>Eukaryota</taxon>
        <taxon>Sar</taxon>
        <taxon>Stramenopiles</taxon>
        <taxon>Oomycota</taxon>
        <taxon>Peronosporomycetes</taxon>
        <taxon>Peronosporales</taxon>
        <taxon>Peronosporaceae</taxon>
        <taxon>Phytophthora</taxon>
    </lineage>
</organism>
<dbReference type="PROSITE" id="PS50054">
    <property type="entry name" value="TYR_PHOSPHATASE_DUAL"/>
    <property type="match status" value="1"/>
</dbReference>
<name>A0A0W8AXV3_PHYNI</name>
<evidence type="ECO:0000256" key="2">
    <source>
        <dbReference type="ARBA" id="ARBA00013064"/>
    </source>
</evidence>
<evidence type="ECO:0000256" key="5">
    <source>
        <dbReference type="SAM" id="MobiDB-lite"/>
    </source>
</evidence>
<dbReference type="Pfam" id="PF00782">
    <property type="entry name" value="DSPc"/>
    <property type="match status" value="1"/>
</dbReference>
<protein>
    <recommendedName>
        <fullName evidence="2">protein-tyrosine-phosphatase</fullName>
        <ecNumber evidence="2">3.1.3.48</ecNumber>
    </recommendedName>
</protein>
<comment type="caution">
    <text evidence="8">The sequence shown here is derived from an EMBL/GenBank/DDBJ whole genome shotgun (WGS) entry which is preliminary data.</text>
</comment>
<dbReference type="Proteomes" id="UP000052943">
    <property type="component" value="Unassembled WGS sequence"/>
</dbReference>
<dbReference type="CDD" id="cd14498">
    <property type="entry name" value="DSP"/>
    <property type="match status" value="1"/>
</dbReference>
<comment type="similarity">
    <text evidence="1">Belongs to the protein-tyrosine phosphatase family. Non-receptor class dual specificity subfamily.</text>
</comment>
<dbReference type="OrthoDB" id="165342at2759"/>
<evidence type="ECO:0000256" key="1">
    <source>
        <dbReference type="ARBA" id="ARBA00008601"/>
    </source>
</evidence>
<dbReference type="SMART" id="SM00195">
    <property type="entry name" value="DSPc"/>
    <property type="match status" value="1"/>
</dbReference>
<dbReference type="PROSITE" id="PS50056">
    <property type="entry name" value="TYR_PHOSPHATASE_2"/>
    <property type="match status" value="1"/>
</dbReference>
<dbReference type="AlphaFoldDB" id="A0A0W8AXV3"/>
<proteinExistence type="inferred from homology"/>
<evidence type="ECO:0000259" key="7">
    <source>
        <dbReference type="PROSITE" id="PS50056"/>
    </source>
</evidence>
<dbReference type="PANTHER" id="PTHR10159">
    <property type="entry name" value="DUAL SPECIFICITY PROTEIN PHOSPHATASE"/>
    <property type="match status" value="1"/>
</dbReference>
<evidence type="ECO:0000313" key="9">
    <source>
        <dbReference type="Proteomes" id="UP000052943"/>
    </source>
</evidence>
<feature type="region of interest" description="Disordered" evidence="5">
    <location>
        <begin position="1"/>
        <end position="38"/>
    </location>
</feature>
<dbReference type="SUPFAM" id="SSF52799">
    <property type="entry name" value="(Phosphotyrosine protein) phosphatases II"/>
    <property type="match status" value="1"/>
</dbReference>
<gene>
    <name evidence="8" type="ORF">AM587_10017205</name>
</gene>
<dbReference type="FunFam" id="3.90.190.10:FF:000135">
    <property type="entry name" value="Dual specificity protein phosphatase, putative"/>
    <property type="match status" value="1"/>
</dbReference>
<dbReference type="EMBL" id="LNFO01006129">
    <property type="protein sequence ID" value="KUF64501.1"/>
    <property type="molecule type" value="Genomic_DNA"/>
</dbReference>
<dbReference type="InterPro" id="IPR029021">
    <property type="entry name" value="Prot-tyrosine_phosphatase-like"/>
</dbReference>